<sequence length="335" mass="38493">MSSFELDIVKAEKADAMRRYRRDRISGFCFTLSAAVTLLCCSITWFPFVQEIAPAYLSVLNNHLFVFLLMNALVFVIYHLSNARVAAITTGQNDSASHQLLYDQYVSISSSRWKTIADEEKQLVVFSPASAEAVQPDENIFHNKRTGRSENADCAPVEKNPDRDPAVTETYKADRENKNFRRTRSQKYSVEKIKGSDHRRQLRPSETDRGTPAAVEAVQPDENIFHNKQIVHSDNADCAPVEKNPVRDPAVTETYKADREKKNFRRTRTQKYSSEKIKRSEQRRELRRSETENGREMVVAGGRTLTSKSEQEMSNEEFRLRIESFIASHYNERGL</sequence>
<dbReference type="PANTHER" id="PTHR33640:SF34">
    <property type="entry name" value="PROTEIN, PUTATIVE-RELATED"/>
    <property type="match status" value="1"/>
</dbReference>
<dbReference type="Proteomes" id="UP001174677">
    <property type="component" value="Chromosome 12"/>
</dbReference>
<keyword evidence="2" id="KW-1133">Transmembrane helix</keyword>
<feature type="transmembrane region" description="Helical" evidence="2">
    <location>
        <begin position="27"/>
        <end position="48"/>
    </location>
</feature>
<feature type="compositionally biased region" description="Basic and acidic residues" evidence="1">
    <location>
        <begin position="273"/>
        <end position="295"/>
    </location>
</feature>
<feature type="compositionally biased region" description="Basic and acidic residues" evidence="1">
    <location>
        <begin position="189"/>
        <end position="209"/>
    </location>
</feature>
<feature type="region of interest" description="Disordered" evidence="1">
    <location>
        <begin position="175"/>
        <end position="214"/>
    </location>
</feature>
<evidence type="ECO:0000313" key="4">
    <source>
        <dbReference type="Proteomes" id="UP001174677"/>
    </source>
</evidence>
<name>A0ABQ9LH55_HEVBR</name>
<keyword evidence="2" id="KW-0472">Membrane</keyword>
<keyword evidence="4" id="KW-1185">Reference proteome</keyword>
<protein>
    <recommendedName>
        <fullName evidence="5">DUF4408 domain-containing protein</fullName>
    </recommendedName>
</protein>
<feature type="region of interest" description="Disordered" evidence="1">
    <location>
        <begin position="266"/>
        <end position="314"/>
    </location>
</feature>
<proteinExistence type="predicted"/>
<organism evidence="3 4">
    <name type="scientific">Hevea brasiliensis</name>
    <name type="common">Para rubber tree</name>
    <name type="synonym">Siphonia brasiliensis</name>
    <dbReference type="NCBI Taxonomy" id="3981"/>
    <lineage>
        <taxon>Eukaryota</taxon>
        <taxon>Viridiplantae</taxon>
        <taxon>Streptophyta</taxon>
        <taxon>Embryophyta</taxon>
        <taxon>Tracheophyta</taxon>
        <taxon>Spermatophyta</taxon>
        <taxon>Magnoliopsida</taxon>
        <taxon>eudicotyledons</taxon>
        <taxon>Gunneridae</taxon>
        <taxon>Pentapetalae</taxon>
        <taxon>rosids</taxon>
        <taxon>fabids</taxon>
        <taxon>Malpighiales</taxon>
        <taxon>Euphorbiaceae</taxon>
        <taxon>Crotonoideae</taxon>
        <taxon>Micrandreae</taxon>
        <taxon>Hevea</taxon>
    </lineage>
</organism>
<dbReference type="PANTHER" id="PTHR33640">
    <property type="entry name" value="TRANSMEMBRANE PROTEIN"/>
    <property type="match status" value="1"/>
</dbReference>
<evidence type="ECO:0000313" key="3">
    <source>
        <dbReference type="EMBL" id="KAJ9166041.1"/>
    </source>
</evidence>
<evidence type="ECO:0008006" key="5">
    <source>
        <dbReference type="Google" id="ProtNLM"/>
    </source>
</evidence>
<feature type="transmembrane region" description="Helical" evidence="2">
    <location>
        <begin position="60"/>
        <end position="80"/>
    </location>
</feature>
<comment type="caution">
    <text evidence="3">The sequence shown here is derived from an EMBL/GenBank/DDBJ whole genome shotgun (WGS) entry which is preliminary data.</text>
</comment>
<dbReference type="EMBL" id="JARPOI010000012">
    <property type="protein sequence ID" value="KAJ9166041.1"/>
    <property type="molecule type" value="Genomic_DNA"/>
</dbReference>
<evidence type="ECO:0000256" key="2">
    <source>
        <dbReference type="SAM" id="Phobius"/>
    </source>
</evidence>
<accession>A0ABQ9LH55</accession>
<reference evidence="3 4" key="1">
    <citation type="journal article" date="2023" name="Plant Biotechnol. J.">
        <title>Chromosome-level wild Hevea brasiliensis genome provides new tools for genomic-assisted breeding and valuable loci to elevate rubber yield.</title>
        <authorList>
            <person name="Cheng H."/>
            <person name="Song X."/>
            <person name="Hu Y."/>
            <person name="Wu T."/>
            <person name="Yang Q."/>
            <person name="An Z."/>
            <person name="Feng S."/>
            <person name="Deng Z."/>
            <person name="Wu W."/>
            <person name="Zeng X."/>
            <person name="Tu M."/>
            <person name="Wang X."/>
            <person name="Huang H."/>
        </authorList>
    </citation>
    <scope>NUCLEOTIDE SEQUENCE [LARGE SCALE GENOMIC DNA]</scope>
    <source>
        <strain evidence="3">MT/VB/25A 57/8</strain>
    </source>
</reference>
<gene>
    <name evidence="3" type="ORF">P3X46_020842</name>
</gene>
<evidence type="ECO:0000256" key="1">
    <source>
        <dbReference type="SAM" id="MobiDB-lite"/>
    </source>
</evidence>
<keyword evidence="2" id="KW-0812">Transmembrane</keyword>